<dbReference type="GO" id="GO:0032131">
    <property type="term" value="F:alkylated DNA binding"/>
    <property type="evidence" value="ECO:0007669"/>
    <property type="project" value="TreeGrafter"/>
</dbReference>
<dbReference type="InterPro" id="IPR011257">
    <property type="entry name" value="DNA_glycosylase"/>
</dbReference>
<dbReference type="PANTHER" id="PTHR43003">
    <property type="entry name" value="DNA-3-METHYLADENINE GLYCOSYLASE"/>
    <property type="match status" value="1"/>
</dbReference>
<dbReference type="FunFam" id="1.10.340.30:FF:000004">
    <property type="entry name" value="DNA-3-methyladenine glycosylase II"/>
    <property type="match status" value="1"/>
</dbReference>
<evidence type="ECO:0000259" key="5">
    <source>
        <dbReference type="SMART" id="SM00478"/>
    </source>
</evidence>
<dbReference type="PANTHER" id="PTHR43003:SF5">
    <property type="entry name" value="DNA-3-METHYLADENINE GLYCOSYLASE"/>
    <property type="match status" value="1"/>
</dbReference>
<dbReference type="GO" id="GO:0006307">
    <property type="term" value="P:DNA alkylation repair"/>
    <property type="evidence" value="ECO:0007669"/>
    <property type="project" value="TreeGrafter"/>
</dbReference>
<dbReference type="SMART" id="SM00478">
    <property type="entry name" value="ENDO3c"/>
    <property type="match status" value="1"/>
</dbReference>
<feature type="region of interest" description="Disordered" evidence="4">
    <location>
        <begin position="1"/>
        <end position="50"/>
    </location>
</feature>
<comment type="similarity">
    <text evidence="1">Belongs to the alkylbase DNA glycosidase AlkA family.</text>
</comment>
<evidence type="ECO:0000256" key="3">
    <source>
        <dbReference type="ARBA" id="ARBA00023204"/>
    </source>
</evidence>
<accession>A0AAX6DZG8</accession>
<dbReference type="GO" id="GO:0032993">
    <property type="term" value="C:protein-DNA complex"/>
    <property type="evidence" value="ECO:0007669"/>
    <property type="project" value="TreeGrafter"/>
</dbReference>
<organism evidence="6 7">
    <name type="scientific">Iris pallida</name>
    <name type="common">Sweet iris</name>
    <dbReference type="NCBI Taxonomy" id="29817"/>
    <lineage>
        <taxon>Eukaryota</taxon>
        <taxon>Viridiplantae</taxon>
        <taxon>Streptophyta</taxon>
        <taxon>Embryophyta</taxon>
        <taxon>Tracheophyta</taxon>
        <taxon>Spermatophyta</taxon>
        <taxon>Magnoliopsida</taxon>
        <taxon>Liliopsida</taxon>
        <taxon>Asparagales</taxon>
        <taxon>Iridaceae</taxon>
        <taxon>Iridoideae</taxon>
        <taxon>Irideae</taxon>
        <taxon>Iris</taxon>
    </lineage>
</organism>
<dbReference type="EMBL" id="JANAVB010041017">
    <property type="protein sequence ID" value="KAJ6797166.1"/>
    <property type="molecule type" value="Genomic_DNA"/>
</dbReference>
<dbReference type="GO" id="GO:0043916">
    <property type="term" value="F:DNA-7-methylguanine glycosylase activity"/>
    <property type="evidence" value="ECO:0007669"/>
    <property type="project" value="TreeGrafter"/>
</dbReference>
<dbReference type="GO" id="GO:0006285">
    <property type="term" value="P:base-excision repair, AP site formation"/>
    <property type="evidence" value="ECO:0007669"/>
    <property type="project" value="TreeGrafter"/>
</dbReference>
<evidence type="ECO:0000256" key="1">
    <source>
        <dbReference type="ARBA" id="ARBA00010817"/>
    </source>
</evidence>
<reference evidence="6" key="1">
    <citation type="journal article" date="2023" name="GigaByte">
        <title>Genome assembly of the bearded iris, Iris pallida Lam.</title>
        <authorList>
            <person name="Bruccoleri R.E."/>
            <person name="Oakeley E.J."/>
            <person name="Faust A.M.E."/>
            <person name="Altorfer M."/>
            <person name="Dessus-Babus S."/>
            <person name="Burckhardt D."/>
            <person name="Oertli M."/>
            <person name="Naumann U."/>
            <person name="Petersen F."/>
            <person name="Wong J."/>
        </authorList>
    </citation>
    <scope>NUCLEOTIDE SEQUENCE</scope>
    <source>
        <strain evidence="6">GSM-AAB239-AS_SAM_17_03QT</strain>
    </source>
</reference>
<gene>
    <name evidence="6" type="ORF">M6B38_110380</name>
</gene>
<dbReference type="FunFam" id="1.10.1670.40:FF:000001">
    <property type="entry name" value="Probable DNA-3-methyladenine glycosylase 2"/>
    <property type="match status" value="1"/>
</dbReference>
<comment type="caution">
    <text evidence="6">The sequence shown here is derived from an EMBL/GenBank/DDBJ whole genome shotgun (WGS) entry which is preliminary data.</text>
</comment>
<keyword evidence="7" id="KW-1185">Reference proteome</keyword>
<keyword evidence="3" id="KW-0234">DNA repair</keyword>
<dbReference type="Gene3D" id="1.10.1670.40">
    <property type="match status" value="1"/>
</dbReference>
<sequence>MIETLSDPQQPEPQPAPAKPRPKKKPRRTPLPDPNPNPNPNPDPPARAEPATRVVPRPLSCPGELSAAIHHLRRSDPLLCPLIDSHPAPSLHPFLPPFLTLARSILHQQLAFKAAASAYSRFLSLCGGAEAHVTPAAVLSLSVPDLRNIGISKRKAGYLHDLAKKFHTGLLSDEAILSMDDKSVTSLLTMVEGIGAWSVHMFLIFSLHRPDVLPVGDQGVRKGVQMLYGLEETPRPSQMERLCERWRPYRSVGSWYMWRLSEGRGGLGDGTGQLQQHQQQQQHHPQLLLDNGQNICNPRAFEQGMMSTQAHGSFSTIHSVEQ</sequence>
<feature type="domain" description="HhH-GPD" evidence="5">
    <location>
        <begin position="106"/>
        <end position="262"/>
    </location>
</feature>
<dbReference type="Pfam" id="PF00730">
    <property type="entry name" value="HhH-GPD"/>
    <property type="match status" value="1"/>
</dbReference>
<dbReference type="GO" id="GO:0005634">
    <property type="term" value="C:nucleus"/>
    <property type="evidence" value="ECO:0007669"/>
    <property type="project" value="TreeGrafter"/>
</dbReference>
<proteinExistence type="inferred from homology"/>
<dbReference type="Proteomes" id="UP001140949">
    <property type="component" value="Unassembled WGS sequence"/>
</dbReference>
<protein>
    <submittedName>
        <fullName evidence="6">DNA-3-methyladenine glycosylase 2</fullName>
    </submittedName>
</protein>
<dbReference type="AlphaFoldDB" id="A0AAX6DZG8"/>
<dbReference type="InterPro" id="IPR003265">
    <property type="entry name" value="HhH-GPD_domain"/>
</dbReference>
<dbReference type="CDD" id="cd00056">
    <property type="entry name" value="ENDO3c"/>
    <property type="match status" value="1"/>
</dbReference>
<dbReference type="GO" id="GO:0008725">
    <property type="term" value="F:DNA-3-methyladenine glycosylase activity"/>
    <property type="evidence" value="ECO:0007669"/>
    <property type="project" value="TreeGrafter"/>
</dbReference>
<name>A0AAX6DZG8_IRIPA</name>
<evidence type="ECO:0000256" key="4">
    <source>
        <dbReference type="SAM" id="MobiDB-lite"/>
    </source>
</evidence>
<evidence type="ECO:0000313" key="6">
    <source>
        <dbReference type="EMBL" id="KAJ6797166.1"/>
    </source>
</evidence>
<dbReference type="SUPFAM" id="SSF48150">
    <property type="entry name" value="DNA-glycosylase"/>
    <property type="match status" value="1"/>
</dbReference>
<feature type="compositionally biased region" description="Pro residues" evidence="4">
    <location>
        <begin position="29"/>
        <end position="47"/>
    </location>
</feature>
<evidence type="ECO:0000256" key="2">
    <source>
        <dbReference type="ARBA" id="ARBA00022763"/>
    </source>
</evidence>
<keyword evidence="2" id="KW-0227">DNA damage</keyword>
<dbReference type="InterPro" id="IPR051912">
    <property type="entry name" value="Alkylbase_DNA_Glycosylase/TA"/>
</dbReference>
<evidence type="ECO:0000313" key="7">
    <source>
        <dbReference type="Proteomes" id="UP001140949"/>
    </source>
</evidence>
<reference evidence="6" key="2">
    <citation type="submission" date="2023-04" db="EMBL/GenBank/DDBJ databases">
        <authorList>
            <person name="Bruccoleri R.E."/>
            <person name="Oakeley E.J."/>
            <person name="Faust A.-M."/>
            <person name="Dessus-Babus S."/>
            <person name="Altorfer M."/>
            <person name="Burckhardt D."/>
            <person name="Oertli M."/>
            <person name="Naumann U."/>
            <person name="Petersen F."/>
            <person name="Wong J."/>
        </authorList>
    </citation>
    <scope>NUCLEOTIDE SEQUENCE</scope>
    <source>
        <strain evidence="6">GSM-AAB239-AS_SAM_17_03QT</strain>
        <tissue evidence="6">Leaf</tissue>
    </source>
</reference>
<dbReference type="Gene3D" id="1.10.340.30">
    <property type="entry name" value="Hypothetical protein, domain 2"/>
    <property type="match status" value="1"/>
</dbReference>
<feature type="compositionally biased region" description="Pro residues" evidence="4">
    <location>
        <begin position="10"/>
        <end position="19"/>
    </location>
</feature>